<reference evidence="1 2" key="1">
    <citation type="submission" date="2019-03" db="EMBL/GenBank/DDBJ databases">
        <title>Genomic Encyclopedia of Type Strains, Phase IV (KMG-IV): sequencing the most valuable type-strain genomes for metagenomic binning, comparative biology and taxonomic classification.</title>
        <authorList>
            <person name="Goeker M."/>
        </authorList>
    </citation>
    <scope>NUCLEOTIDE SEQUENCE [LARGE SCALE GENOMIC DNA]</scope>
    <source>
        <strain evidence="1 2">DSM 100451</strain>
    </source>
</reference>
<dbReference type="STRING" id="1650663.GCA_001486665_02730"/>
<dbReference type="InterPro" id="IPR024078">
    <property type="entry name" value="LmbE-like_dom_sf"/>
</dbReference>
<dbReference type="EMBL" id="SLUM01000004">
    <property type="protein sequence ID" value="TCL60179.1"/>
    <property type="molecule type" value="Genomic_DNA"/>
</dbReference>
<dbReference type="AlphaFoldDB" id="A0A4R1R425"/>
<sequence>MVSEIKRVVSIGAHSLDAELLGGPLLLKYAKQGAHCTCIHVTQGRLEDPNATQEEKDAYLKELLVQNRKAAAELGADTIWLGYVSSNMPSLNDFADRLEQYFVEEKVDLVITHWRGSMHPRHINTHDAVVTAVKRLRQKDSRIRLVYGETFEDLVGFIPQAYFVLTEEEVAQWYKALNTYTVFRGGVNDFPYQKYYPTNLQIRQIESGSSGATVCYMYASLIENELW</sequence>
<gene>
    <name evidence="1" type="ORF">EDD77_10455</name>
</gene>
<dbReference type="Proteomes" id="UP000295184">
    <property type="component" value="Unassembled WGS sequence"/>
</dbReference>
<dbReference type="Gene3D" id="3.40.50.10320">
    <property type="entry name" value="LmbE-like"/>
    <property type="match status" value="1"/>
</dbReference>
<dbReference type="SUPFAM" id="SSF102588">
    <property type="entry name" value="LmbE-like"/>
    <property type="match status" value="1"/>
</dbReference>
<dbReference type="InterPro" id="IPR003737">
    <property type="entry name" value="GlcNAc_PI_deacetylase-related"/>
</dbReference>
<accession>A0A4R1R425</accession>
<evidence type="ECO:0000313" key="1">
    <source>
        <dbReference type="EMBL" id="TCL60179.1"/>
    </source>
</evidence>
<organism evidence="1 2">
    <name type="scientific">Allofournierella massiliensis</name>
    <dbReference type="NCBI Taxonomy" id="1650663"/>
    <lineage>
        <taxon>Bacteria</taxon>
        <taxon>Bacillati</taxon>
        <taxon>Bacillota</taxon>
        <taxon>Clostridia</taxon>
        <taxon>Eubacteriales</taxon>
        <taxon>Oscillospiraceae</taxon>
        <taxon>Allofournierella</taxon>
    </lineage>
</organism>
<dbReference type="Pfam" id="PF02585">
    <property type="entry name" value="PIG-L"/>
    <property type="match status" value="1"/>
</dbReference>
<evidence type="ECO:0000313" key="2">
    <source>
        <dbReference type="Proteomes" id="UP000295184"/>
    </source>
</evidence>
<name>A0A4R1R425_9FIRM</name>
<proteinExistence type="predicted"/>
<comment type="caution">
    <text evidence="1">The sequence shown here is derived from an EMBL/GenBank/DDBJ whole genome shotgun (WGS) entry which is preliminary data.</text>
</comment>
<protein>
    <submittedName>
        <fullName evidence="1">LmbE family N-acetylglucosaminyl deacetylase</fullName>
    </submittedName>
</protein>